<dbReference type="InterPro" id="IPR050534">
    <property type="entry name" value="Coronavir_polyprotein_1ab"/>
</dbReference>
<dbReference type="InterPro" id="IPR047187">
    <property type="entry name" value="SF1_C_Upf1"/>
</dbReference>
<comment type="caution">
    <text evidence="8">The sequence shown here is derived from an EMBL/GenBank/DDBJ whole genome shotgun (WGS) entry which is preliminary data.</text>
</comment>
<dbReference type="Pfam" id="PF13086">
    <property type="entry name" value="AAA_11"/>
    <property type="match status" value="1"/>
</dbReference>
<dbReference type="PANTHER" id="PTHR43788:SF8">
    <property type="entry name" value="DNA-BINDING PROTEIN SMUBP-2"/>
    <property type="match status" value="1"/>
</dbReference>
<dbReference type="InterPro" id="IPR027417">
    <property type="entry name" value="P-loop_NTPase"/>
</dbReference>
<dbReference type="Gene3D" id="1.10.510.10">
    <property type="entry name" value="Transferase(Phosphotransferase) domain 1"/>
    <property type="match status" value="1"/>
</dbReference>
<evidence type="ECO:0000256" key="1">
    <source>
        <dbReference type="ARBA" id="ARBA00007913"/>
    </source>
</evidence>
<dbReference type="InterPro" id="IPR008271">
    <property type="entry name" value="Ser/Thr_kinase_AS"/>
</dbReference>
<dbReference type="CDD" id="cd18808">
    <property type="entry name" value="SF1_C_Upf1"/>
    <property type="match status" value="1"/>
</dbReference>
<evidence type="ECO:0000256" key="6">
    <source>
        <dbReference type="SAM" id="Coils"/>
    </source>
</evidence>
<protein>
    <submittedName>
        <fullName evidence="8">Protein kinase</fullName>
    </submittedName>
</protein>
<dbReference type="InterPro" id="IPR041677">
    <property type="entry name" value="DNA2/NAM7_AAA_11"/>
</dbReference>
<accession>A0ABR8GSS9</accession>
<feature type="coiled-coil region" evidence="6">
    <location>
        <begin position="276"/>
        <end position="303"/>
    </location>
</feature>
<dbReference type="InterPro" id="IPR041679">
    <property type="entry name" value="DNA2/NAM7-like_C"/>
</dbReference>
<keyword evidence="8" id="KW-0808">Transferase</keyword>
<reference evidence="8 9" key="1">
    <citation type="journal article" date="2020" name="ISME J.">
        <title>Comparative genomics reveals insights into cyanobacterial evolution and habitat adaptation.</title>
        <authorList>
            <person name="Chen M.Y."/>
            <person name="Teng W.K."/>
            <person name="Zhao L."/>
            <person name="Hu C.X."/>
            <person name="Zhou Y.K."/>
            <person name="Han B.P."/>
            <person name="Song L.R."/>
            <person name="Shu W.S."/>
        </authorList>
    </citation>
    <scope>NUCLEOTIDE SEQUENCE [LARGE SCALE GENOMIC DNA]</scope>
    <source>
        <strain evidence="8 9">FACHB-248</strain>
    </source>
</reference>
<gene>
    <name evidence="8" type="ORF">H6G81_17710</name>
</gene>
<dbReference type="Gene3D" id="3.40.50.300">
    <property type="entry name" value="P-loop containing nucleotide triphosphate hydrolases"/>
    <property type="match status" value="2"/>
</dbReference>
<name>A0ABR8GSS9_9CYAN</name>
<evidence type="ECO:0000256" key="2">
    <source>
        <dbReference type="ARBA" id="ARBA00022741"/>
    </source>
</evidence>
<dbReference type="SUPFAM" id="SSF56112">
    <property type="entry name" value="Protein kinase-like (PK-like)"/>
    <property type="match status" value="1"/>
</dbReference>
<keyword evidence="8" id="KW-0418">Kinase</keyword>
<keyword evidence="9" id="KW-1185">Reference proteome</keyword>
<feature type="coiled-coil region" evidence="6">
    <location>
        <begin position="765"/>
        <end position="813"/>
    </location>
</feature>
<dbReference type="GO" id="GO:0016301">
    <property type="term" value="F:kinase activity"/>
    <property type="evidence" value="ECO:0007669"/>
    <property type="project" value="UniProtKB-KW"/>
</dbReference>
<dbReference type="InterPro" id="IPR011009">
    <property type="entry name" value="Kinase-like_dom_sf"/>
</dbReference>
<evidence type="ECO:0000313" key="9">
    <source>
        <dbReference type="Proteomes" id="UP000660380"/>
    </source>
</evidence>
<dbReference type="EMBL" id="JACJTA010000038">
    <property type="protein sequence ID" value="MBD2606316.1"/>
    <property type="molecule type" value="Genomic_DNA"/>
</dbReference>
<keyword evidence="5" id="KW-0067">ATP-binding</keyword>
<dbReference type="PANTHER" id="PTHR43788">
    <property type="entry name" value="DNA2/NAM7 HELICASE FAMILY MEMBER"/>
    <property type="match status" value="1"/>
</dbReference>
<feature type="domain" description="Protein kinase" evidence="7">
    <location>
        <begin position="11"/>
        <end position="259"/>
    </location>
</feature>
<dbReference type="SMART" id="SM00220">
    <property type="entry name" value="S_TKc"/>
    <property type="match status" value="1"/>
</dbReference>
<evidence type="ECO:0000313" key="8">
    <source>
        <dbReference type="EMBL" id="MBD2606316.1"/>
    </source>
</evidence>
<keyword evidence="6" id="KW-0175">Coiled coil</keyword>
<evidence type="ECO:0000256" key="3">
    <source>
        <dbReference type="ARBA" id="ARBA00022801"/>
    </source>
</evidence>
<dbReference type="PROSITE" id="PS00108">
    <property type="entry name" value="PROTEIN_KINASE_ST"/>
    <property type="match status" value="1"/>
</dbReference>
<keyword evidence="2" id="KW-0547">Nucleotide-binding</keyword>
<keyword evidence="3" id="KW-0378">Hydrolase</keyword>
<dbReference type="InterPro" id="IPR000719">
    <property type="entry name" value="Prot_kinase_dom"/>
</dbReference>
<proteinExistence type="inferred from homology"/>
<dbReference type="Pfam" id="PF00069">
    <property type="entry name" value="Pkinase"/>
    <property type="match status" value="1"/>
</dbReference>
<comment type="similarity">
    <text evidence="1">Belongs to the DNA2/NAM7 helicase family.</text>
</comment>
<organism evidence="8 9">
    <name type="scientific">Scytonema hofmannii FACHB-248</name>
    <dbReference type="NCBI Taxonomy" id="1842502"/>
    <lineage>
        <taxon>Bacteria</taxon>
        <taxon>Bacillati</taxon>
        <taxon>Cyanobacteriota</taxon>
        <taxon>Cyanophyceae</taxon>
        <taxon>Nostocales</taxon>
        <taxon>Scytonemataceae</taxon>
        <taxon>Scytonema</taxon>
    </lineage>
</organism>
<dbReference type="Proteomes" id="UP000660380">
    <property type="component" value="Unassembled WGS sequence"/>
</dbReference>
<evidence type="ECO:0000256" key="5">
    <source>
        <dbReference type="ARBA" id="ARBA00022840"/>
    </source>
</evidence>
<evidence type="ECO:0000256" key="4">
    <source>
        <dbReference type="ARBA" id="ARBA00022806"/>
    </source>
</evidence>
<dbReference type="SUPFAM" id="SSF52540">
    <property type="entry name" value="P-loop containing nucleoside triphosphate hydrolases"/>
    <property type="match status" value="1"/>
</dbReference>
<keyword evidence="4" id="KW-0347">Helicase</keyword>
<dbReference type="PROSITE" id="PS50011">
    <property type="entry name" value="PROTEIN_KINASE_DOM"/>
    <property type="match status" value="1"/>
</dbReference>
<dbReference type="CDD" id="cd14014">
    <property type="entry name" value="STKc_PknB_like"/>
    <property type="match status" value="1"/>
</dbReference>
<evidence type="ECO:0000259" key="7">
    <source>
        <dbReference type="PROSITE" id="PS50011"/>
    </source>
</evidence>
<dbReference type="Pfam" id="PF13087">
    <property type="entry name" value="AAA_12"/>
    <property type="match status" value="1"/>
</dbReference>
<sequence length="1168" mass="133739">MPPVRFINNRYALSPKPRSGGMADVYRAIDYEQEELRVAVKLFKHGQLEGDILEESFRRETQALKELKHPGIVELLDSGKDESTGEYFLVLEWMEKDLATFLKESPPEGWDYFWQAVALPVLEALAFSHNRNYIHRDIKPNNILISSDGKPKLADFGISKLRSYFQPSVTLREFVSRPFTPPEADDGSYPYTRDVFSFGVLVLKCLTDAEIADYNAIPQALAEFDAPPEIVEVIERAVSRNPAERPHNAEVLLAEINAIQQKRSQAQPSRKRTCYLQLTNKALNNLRNELQVSERQVSENEIEKIILEDLNSLCGISPFKQSSEANTEQKSSQYSIFGSSYRYHIAAEKDCLVIINAQQFSSAILEQNRDRSWVTPYEFKFGKPLIKWEAEEVIREIKLQVETHEANLRQTIAEQEKQRLFRIWSDILRAKKDWEKNREKPIKYTSFTRDGNRIKFQISELPENDIAGQPRHITRKDGFSILVGDVVEITRKNKFSILEGEVSQVTGDELVLYVKYGQPDKLPKSGELVFDTRAAETALSRQKYALDAIRFDRAVRADMRQLLVNSQEIRTPEIEADIQFFQSLNESQQEVVKAALATQDFLIVQGPPGTGKTTFITEIILQTLKQNSNARILLSSQTHVALDNALERIQTQNSNFKLVRLGNHERVSENVHSLLLEEQMEKWREQALATSKNFIAEWSAKRGVSPRELEKAILFQELKTIFSKLEDLRTEVATRKEEIDEILPTDYDIENPKSPSQLKIPKNRVDEFQRLRDEIEELRQQQKLARDEQKIKAKRLQELTEISTNELLKLNAEQLEERSNKLINPNATDAKIFQQLISIQAEWFDCFGRNDKFNTPLIKRSAVVAGTCIGIPRYIQDIEFDLCIVDEASKATATEVLVPMSRSHRWILVGDTKQLPPFQDEASRDAEFLEKYELTQDDIRETLFDRLLRTLPEGCCKMLEIQHRMVAPIGNLISECFYEGNLQSARTDVDKNLIEILPQPVTWLTTSNQPNYQEQSANSSFSNICEVNVIVQLLHRLNKMASEAGKNYNVAVLSGYSAQLKLLNRGINAELNNWKGLTIECDTVDAFQGREADIAVYSITRSNKQGKIGFLRDEARLNVALSRGKVGLVIVGDHYFCRTSQDNPLYLVLDYIERHPENCALIEAVPSN</sequence>